<evidence type="ECO:0000256" key="2">
    <source>
        <dbReference type="SAM" id="SignalP"/>
    </source>
</evidence>
<keyword evidence="5" id="KW-1185">Reference proteome</keyword>
<dbReference type="InterPro" id="IPR012291">
    <property type="entry name" value="CBM2_carb-bd_dom_sf"/>
</dbReference>
<dbReference type="EMBL" id="LT607753">
    <property type="protein sequence ID" value="SCG37339.1"/>
    <property type="molecule type" value="Genomic_DNA"/>
</dbReference>
<accession>A0A1C5GU75</accession>
<dbReference type="PANTHER" id="PTHR34823:SF1">
    <property type="entry name" value="CHITIN-BINDING TYPE-4 DOMAIN-CONTAINING PROTEIN"/>
    <property type="match status" value="1"/>
</dbReference>
<name>A0A1C5GU75_9ACTN</name>
<dbReference type="CDD" id="cd21177">
    <property type="entry name" value="LPMO_AA10"/>
    <property type="match status" value="1"/>
</dbReference>
<dbReference type="AlphaFoldDB" id="A0A1C5GU75"/>
<dbReference type="Pfam" id="PF03067">
    <property type="entry name" value="LPMO_10"/>
    <property type="match status" value="1"/>
</dbReference>
<evidence type="ECO:0000313" key="4">
    <source>
        <dbReference type="EMBL" id="SCG37339.1"/>
    </source>
</evidence>
<gene>
    <name evidence="4" type="ORF">GA0070614_0383</name>
</gene>
<dbReference type="PANTHER" id="PTHR34823">
    <property type="entry name" value="GLCNAC-BINDING PROTEIN A"/>
    <property type="match status" value="1"/>
</dbReference>
<feature type="chain" id="PRO_5008717006" evidence="2">
    <location>
        <begin position="36"/>
        <end position="341"/>
    </location>
</feature>
<feature type="signal peptide" evidence="2">
    <location>
        <begin position="1"/>
        <end position="35"/>
    </location>
</feature>
<dbReference type="SUPFAM" id="SSF81296">
    <property type="entry name" value="E set domains"/>
    <property type="match status" value="1"/>
</dbReference>
<feature type="domain" description="CBM2" evidence="3">
    <location>
        <begin position="233"/>
        <end position="341"/>
    </location>
</feature>
<dbReference type="Gene3D" id="2.70.50.50">
    <property type="entry name" value="chitin-binding protein cbp21"/>
    <property type="match status" value="1"/>
</dbReference>
<keyword evidence="1 2" id="KW-0732">Signal</keyword>
<proteinExistence type="predicted"/>
<dbReference type="Pfam" id="PF00553">
    <property type="entry name" value="CBM_2"/>
    <property type="match status" value="1"/>
</dbReference>
<evidence type="ECO:0000256" key="1">
    <source>
        <dbReference type="ARBA" id="ARBA00022729"/>
    </source>
</evidence>
<dbReference type="Proteomes" id="UP000198215">
    <property type="component" value="Chromosome I"/>
</dbReference>
<dbReference type="PROSITE" id="PS51173">
    <property type="entry name" value="CBM2"/>
    <property type="match status" value="1"/>
</dbReference>
<dbReference type="PROSITE" id="PS51318">
    <property type="entry name" value="TAT"/>
    <property type="match status" value="1"/>
</dbReference>
<dbReference type="InterPro" id="IPR004302">
    <property type="entry name" value="Cellulose/chitin-bd_N"/>
</dbReference>
<dbReference type="InterPro" id="IPR014756">
    <property type="entry name" value="Ig_E-set"/>
</dbReference>
<dbReference type="InterPro" id="IPR008965">
    <property type="entry name" value="CBM2/CBM3_carb-bd_dom_sf"/>
</dbReference>
<dbReference type="SUPFAM" id="SSF49384">
    <property type="entry name" value="Carbohydrate-binding domain"/>
    <property type="match status" value="1"/>
</dbReference>
<dbReference type="GO" id="GO:0004553">
    <property type="term" value="F:hydrolase activity, hydrolyzing O-glycosyl compounds"/>
    <property type="evidence" value="ECO:0007669"/>
    <property type="project" value="InterPro"/>
</dbReference>
<dbReference type="InterPro" id="IPR001919">
    <property type="entry name" value="CBD2"/>
</dbReference>
<organism evidence="4 5">
    <name type="scientific">Micromonospora coxensis</name>
    <dbReference type="NCBI Taxonomy" id="356852"/>
    <lineage>
        <taxon>Bacteria</taxon>
        <taxon>Bacillati</taxon>
        <taxon>Actinomycetota</taxon>
        <taxon>Actinomycetes</taxon>
        <taxon>Micromonosporales</taxon>
        <taxon>Micromonosporaceae</taxon>
        <taxon>Micromonospora</taxon>
    </lineage>
</organism>
<sequence>MTGPLNREGQTVRRRILGLAGAVATLVAAATAVVAAPQPALAHGAMTSPATRTYACYLEGPESPLTNACRDAVAQGGTQPLYDWYGVLIGNNAGRHRQLIPDGQLCGAGTAKYAAYNAARTDWPTTELTPGADHRFTYAAWAPHPGTFELYVTRDGYDPTTPLAWSDLEPVPFSTVTNPRIVNGAYEWDGVLPAGKTGRHVIYSIWQRSDSPEAFFNCSDVVFDGDGGGSGPGPDPEAGCTASVTLDQRWPGGFQATLTVRNDGQASLRPWSIGWHMPGGATIGSGWNASVSQSGHMARADAPSWNELLAPGSSVSVGFIASGEPSTPVVEGTRLNGVACD</sequence>
<dbReference type="SMART" id="SM00637">
    <property type="entry name" value="CBD_II"/>
    <property type="match status" value="1"/>
</dbReference>
<dbReference type="InterPro" id="IPR051024">
    <property type="entry name" value="GlcNAc_Chitin_IntDeg"/>
</dbReference>
<dbReference type="GO" id="GO:0005975">
    <property type="term" value="P:carbohydrate metabolic process"/>
    <property type="evidence" value="ECO:0007669"/>
    <property type="project" value="InterPro"/>
</dbReference>
<reference evidence="5" key="1">
    <citation type="submission" date="2016-06" db="EMBL/GenBank/DDBJ databases">
        <authorList>
            <person name="Varghese N."/>
            <person name="Submissions Spin"/>
        </authorList>
    </citation>
    <scope>NUCLEOTIDE SEQUENCE [LARGE SCALE GENOMIC DNA]</scope>
    <source>
        <strain evidence="5">DSM 45161</strain>
    </source>
</reference>
<evidence type="ECO:0000313" key="5">
    <source>
        <dbReference type="Proteomes" id="UP000198215"/>
    </source>
</evidence>
<protein>
    <submittedName>
        <fullName evidence="4">Chitin-binding protein</fullName>
    </submittedName>
</protein>
<evidence type="ECO:0000259" key="3">
    <source>
        <dbReference type="PROSITE" id="PS51173"/>
    </source>
</evidence>
<dbReference type="GO" id="GO:0030247">
    <property type="term" value="F:polysaccharide binding"/>
    <property type="evidence" value="ECO:0007669"/>
    <property type="project" value="UniProtKB-UniRule"/>
</dbReference>
<dbReference type="InterPro" id="IPR006311">
    <property type="entry name" value="TAT_signal"/>
</dbReference>
<dbReference type="Gene3D" id="2.60.40.290">
    <property type="match status" value="1"/>
</dbReference>